<sequence>MPSSLTPFIQKINLNNHNNGRISKRKTPNLCPDCKNTDHDAKLFSNRITRVEEIIDNFNERLQKKNPERFSIFNAKFTLNSVPCELEYDLASFSLEELQKLANFTTQNFN</sequence>
<keyword evidence="2" id="KW-1185">Reference proteome</keyword>
<gene>
    <name evidence="1" type="ORF">FCALED_LOCUS2824</name>
</gene>
<evidence type="ECO:0000313" key="1">
    <source>
        <dbReference type="EMBL" id="CAG8483259.1"/>
    </source>
</evidence>
<name>A0A9N8WAM6_9GLOM</name>
<evidence type="ECO:0000313" key="2">
    <source>
        <dbReference type="Proteomes" id="UP000789570"/>
    </source>
</evidence>
<accession>A0A9N8WAM6</accession>
<dbReference type="AlphaFoldDB" id="A0A9N8WAM6"/>
<proteinExistence type="predicted"/>
<protein>
    <submittedName>
        <fullName evidence="1">596_t:CDS:1</fullName>
    </submittedName>
</protein>
<dbReference type="OrthoDB" id="2337918at2759"/>
<dbReference type="EMBL" id="CAJVPQ010000457">
    <property type="protein sequence ID" value="CAG8483259.1"/>
    <property type="molecule type" value="Genomic_DNA"/>
</dbReference>
<reference evidence="1" key="1">
    <citation type="submission" date="2021-06" db="EMBL/GenBank/DDBJ databases">
        <authorList>
            <person name="Kallberg Y."/>
            <person name="Tangrot J."/>
            <person name="Rosling A."/>
        </authorList>
    </citation>
    <scope>NUCLEOTIDE SEQUENCE</scope>
    <source>
        <strain evidence="1">UK204</strain>
    </source>
</reference>
<comment type="caution">
    <text evidence="1">The sequence shown here is derived from an EMBL/GenBank/DDBJ whole genome shotgun (WGS) entry which is preliminary data.</text>
</comment>
<dbReference type="Proteomes" id="UP000789570">
    <property type="component" value="Unassembled WGS sequence"/>
</dbReference>
<organism evidence="1 2">
    <name type="scientific">Funneliformis caledonium</name>
    <dbReference type="NCBI Taxonomy" id="1117310"/>
    <lineage>
        <taxon>Eukaryota</taxon>
        <taxon>Fungi</taxon>
        <taxon>Fungi incertae sedis</taxon>
        <taxon>Mucoromycota</taxon>
        <taxon>Glomeromycotina</taxon>
        <taxon>Glomeromycetes</taxon>
        <taxon>Glomerales</taxon>
        <taxon>Glomeraceae</taxon>
        <taxon>Funneliformis</taxon>
    </lineage>
</organism>